<dbReference type="AlphaFoldDB" id="A4C545"/>
<evidence type="ECO:0000313" key="3">
    <source>
        <dbReference type="EMBL" id="EAR30677.1"/>
    </source>
</evidence>
<dbReference type="GO" id="GO:0016810">
    <property type="term" value="F:hydrolase activity, acting on carbon-nitrogen (but not peptide) bonds"/>
    <property type="evidence" value="ECO:0007669"/>
    <property type="project" value="InterPro"/>
</dbReference>
<dbReference type="SUPFAM" id="SSF51556">
    <property type="entry name" value="Metallo-dependent hydrolases"/>
    <property type="match status" value="1"/>
</dbReference>
<dbReference type="Pfam" id="PF07969">
    <property type="entry name" value="Amidohydro_3"/>
    <property type="match status" value="1"/>
</dbReference>
<dbReference type="Gene3D" id="2.30.40.10">
    <property type="entry name" value="Urease, subunit C, domain 1"/>
    <property type="match status" value="1"/>
</dbReference>
<dbReference type="InterPro" id="IPR033932">
    <property type="entry name" value="YtcJ-like"/>
</dbReference>
<feature type="chain" id="PRO_5002666914" description="Amidohydrolase 3 domain-containing protein" evidence="1">
    <location>
        <begin position="22"/>
        <end position="573"/>
    </location>
</feature>
<dbReference type="InterPro" id="IPR013108">
    <property type="entry name" value="Amidohydro_3"/>
</dbReference>
<keyword evidence="1" id="KW-0732">Signal</keyword>
<dbReference type="CDD" id="cd01300">
    <property type="entry name" value="YtcJ_like"/>
    <property type="match status" value="1"/>
</dbReference>
<dbReference type="PANTHER" id="PTHR22642">
    <property type="entry name" value="IMIDAZOLONEPROPIONASE"/>
    <property type="match status" value="1"/>
</dbReference>
<dbReference type="EMBL" id="AAOH01000001">
    <property type="protein sequence ID" value="EAR30677.1"/>
    <property type="molecule type" value="Genomic_DNA"/>
</dbReference>
<organism evidence="3 4">
    <name type="scientific">Pseudoalteromonas tunicata D2</name>
    <dbReference type="NCBI Taxonomy" id="87626"/>
    <lineage>
        <taxon>Bacteria</taxon>
        <taxon>Pseudomonadati</taxon>
        <taxon>Pseudomonadota</taxon>
        <taxon>Gammaproteobacteria</taxon>
        <taxon>Alteromonadales</taxon>
        <taxon>Pseudoalteromonadaceae</taxon>
        <taxon>Pseudoalteromonas</taxon>
    </lineage>
</organism>
<dbReference type="InterPro" id="IPR011059">
    <property type="entry name" value="Metal-dep_hydrolase_composite"/>
</dbReference>
<dbReference type="PANTHER" id="PTHR22642:SF2">
    <property type="entry name" value="PROTEIN LONG AFTER FAR-RED 3"/>
    <property type="match status" value="1"/>
</dbReference>
<dbReference type="STRING" id="87626.PTD2_03871"/>
<comment type="caution">
    <text evidence="3">The sequence shown here is derived from an EMBL/GenBank/DDBJ whole genome shotgun (WGS) entry which is preliminary data.</text>
</comment>
<dbReference type="OrthoDB" id="9031471at2"/>
<dbReference type="eggNOG" id="COG1574">
    <property type="taxonomic scope" value="Bacteria"/>
</dbReference>
<evidence type="ECO:0000256" key="1">
    <source>
        <dbReference type="SAM" id="SignalP"/>
    </source>
</evidence>
<dbReference type="SUPFAM" id="SSF51338">
    <property type="entry name" value="Composite domain of metallo-dependent hydrolases"/>
    <property type="match status" value="1"/>
</dbReference>
<feature type="domain" description="Amidohydrolase 3" evidence="2">
    <location>
        <begin position="90"/>
        <end position="571"/>
    </location>
</feature>
<reference evidence="3 4" key="1">
    <citation type="submission" date="2006-02" db="EMBL/GenBank/DDBJ databases">
        <authorList>
            <person name="Moran M.A."/>
            <person name="Kjelleberg S."/>
            <person name="Egan S."/>
            <person name="Saunders N."/>
            <person name="Thomas T."/>
            <person name="Ferriera S."/>
            <person name="Johnson J."/>
            <person name="Kravitz S."/>
            <person name="Halpern A."/>
            <person name="Remington K."/>
            <person name="Beeson K."/>
            <person name="Tran B."/>
            <person name="Rogers Y.-H."/>
            <person name="Friedman R."/>
            <person name="Venter J.C."/>
        </authorList>
    </citation>
    <scope>NUCLEOTIDE SEQUENCE [LARGE SCALE GENOMIC DNA]</scope>
    <source>
        <strain evidence="3 4">D2</strain>
    </source>
</reference>
<dbReference type="RefSeq" id="WP_009836975.1">
    <property type="nucleotide sequence ID" value="NZ_AAOH01000001.1"/>
</dbReference>
<dbReference type="PROSITE" id="PS51257">
    <property type="entry name" value="PROKAR_LIPOPROTEIN"/>
    <property type="match status" value="1"/>
</dbReference>
<sequence length="573" mass="63433">MKKTKQLLVMLLLSASSLALAGCLKNQPESTLIDETVAAESLADSVYINGAVYTVNTAQPSAQAIAVQGNKIVFVGTTEHVNQYIGKNTQVVDLQGRTLMPGFHDVHIHPLESASASTQFTLDEQQSDPEYFIADIANASANFANTPWLIGYGHTINTILNTTRSPLDILDEAESNRPVIIMEQTSHSMWVNSKALQLAQLNDDSADPIGGVLGRDQLGHLNGVLYDNAGNLVMQQALAALGNSAQNEYLGLVEYTLPEFAKYGITSISDARSYWQRDQQKVWLRAEQEHKLTVRANLGLWAYPELSDEKQLKQLAALYQNDPTKLVKINQIKLYSDGILTNTTAAMHEPYQIDLLGLYGNKGLNYFSQERIAKYIKALEPIGFDFHMHGIGDRAISEALNAVEMASKGLARHRITHVEVVDPEDYKRFLTLNVTADAQVAGEFTNPEYWSENSELIGDERSDHLVPIKSLSDAGARLTLSSDWSVSHFNPFLGLHNALNRAPEAITLDQAIRAYTINGAYTMRQEQLVGSIEVGKLADFVVLDRDIRTTPISQIKQTKIDITVFDGEVIYQR</sequence>
<evidence type="ECO:0000259" key="2">
    <source>
        <dbReference type="Pfam" id="PF07969"/>
    </source>
</evidence>
<evidence type="ECO:0000313" key="4">
    <source>
        <dbReference type="Proteomes" id="UP000006201"/>
    </source>
</evidence>
<dbReference type="Proteomes" id="UP000006201">
    <property type="component" value="Unassembled WGS sequence"/>
</dbReference>
<proteinExistence type="predicted"/>
<keyword evidence="4" id="KW-1185">Reference proteome</keyword>
<dbReference type="Gene3D" id="3.10.310.70">
    <property type="match status" value="1"/>
</dbReference>
<dbReference type="Gene3D" id="3.20.20.140">
    <property type="entry name" value="Metal-dependent hydrolases"/>
    <property type="match status" value="1"/>
</dbReference>
<accession>A4C545</accession>
<dbReference type="InterPro" id="IPR032466">
    <property type="entry name" value="Metal_Hydrolase"/>
</dbReference>
<name>A4C545_9GAMM</name>
<gene>
    <name evidence="3" type="ORF">PTD2_03871</name>
</gene>
<feature type="signal peptide" evidence="1">
    <location>
        <begin position="1"/>
        <end position="21"/>
    </location>
</feature>
<dbReference type="HOGENOM" id="CLU_009942_6_1_6"/>
<protein>
    <recommendedName>
        <fullName evidence="2">Amidohydrolase 3 domain-containing protein</fullName>
    </recommendedName>
</protein>